<name>A0ABM8ZN12_9VIBR</name>
<evidence type="ECO:0000256" key="2">
    <source>
        <dbReference type="ARBA" id="ARBA00022803"/>
    </source>
</evidence>
<protein>
    <recommendedName>
        <fullName evidence="6">Tetratricopeptide repeat protein</fullName>
    </recommendedName>
</protein>
<dbReference type="InterPro" id="IPR019734">
    <property type="entry name" value="TPR_rpt"/>
</dbReference>
<evidence type="ECO:0000256" key="1">
    <source>
        <dbReference type="ARBA" id="ARBA00022737"/>
    </source>
</evidence>
<feature type="repeat" description="TPR" evidence="3">
    <location>
        <begin position="147"/>
        <end position="180"/>
    </location>
</feature>
<comment type="caution">
    <text evidence="4">The sequence shown here is derived from an EMBL/GenBank/DDBJ whole genome shotgun (WGS) entry which is preliminary data.</text>
</comment>
<evidence type="ECO:0000313" key="5">
    <source>
        <dbReference type="Proteomes" id="UP000838160"/>
    </source>
</evidence>
<organism evidence="4 5">
    <name type="scientific">Vibrio hippocampi</name>
    <dbReference type="NCBI Taxonomy" id="654686"/>
    <lineage>
        <taxon>Bacteria</taxon>
        <taxon>Pseudomonadati</taxon>
        <taxon>Pseudomonadota</taxon>
        <taxon>Gammaproteobacteria</taxon>
        <taxon>Vibrionales</taxon>
        <taxon>Vibrionaceae</taxon>
        <taxon>Vibrio</taxon>
    </lineage>
</organism>
<evidence type="ECO:0008006" key="6">
    <source>
        <dbReference type="Google" id="ProtNLM"/>
    </source>
</evidence>
<dbReference type="PANTHER" id="PTHR45586">
    <property type="entry name" value="TPR REPEAT-CONTAINING PROTEIN PA4667"/>
    <property type="match status" value="1"/>
</dbReference>
<dbReference type="Gene3D" id="1.25.40.10">
    <property type="entry name" value="Tetratricopeptide repeat domain"/>
    <property type="match status" value="1"/>
</dbReference>
<dbReference type="SUPFAM" id="SSF48452">
    <property type="entry name" value="TPR-like"/>
    <property type="match status" value="2"/>
</dbReference>
<dbReference type="InterPro" id="IPR051012">
    <property type="entry name" value="CellSynth/LPSAsmb/PSIAsmb"/>
</dbReference>
<dbReference type="PANTHER" id="PTHR45586:SF1">
    <property type="entry name" value="LIPOPOLYSACCHARIDE ASSEMBLY PROTEIN B"/>
    <property type="match status" value="1"/>
</dbReference>
<evidence type="ECO:0000313" key="4">
    <source>
        <dbReference type="EMBL" id="CAH0529685.1"/>
    </source>
</evidence>
<sequence>MWVVSEMNKKVSEMKWFSTSVLAVAMSLLLGCQTTANTSQDSEVNIKSESQVAQMEKVNNYDGLIEHYKQQIAQNNNDVKAMENLAQTYLAKGDIESAQFWVLHLLHKGVSTANLYQLHGQISMQQGEAKTALVAYQDAVKAGQNGGQIYVLLGIAHSQLDEFSQAVEQFNQARLLGYDDLTIKNNLAVIYLAQQDYPKVIETLIPLLKQHPDNQVIKANLAVALFKTGQQAQAQKLLSDQFNDTELYLISRQLKPVSG</sequence>
<dbReference type="Proteomes" id="UP000838160">
    <property type="component" value="Unassembled WGS sequence"/>
</dbReference>
<accession>A0ABM8ZN12</accession>
<dbReference type="Pfam" id="PF14559">
    <property type="entry name" value="TPR_19"/>
    <property type="match status" value="1"/>
</dbReference>
<dbReference type="PROSITE" id="PS50005">
    <property type="entry name" value="TPR"/>
    <property type="match status" value="1"/>
</dbReference>
<keyword evidence="1" id="KW-0677">Repeat</keyword>
<dbReference type="EMBL" id="CAKLCM010000003">
    <property type="protein sequence ID" value="CAH0529685.1"/>
    <property type="molecule type" value="Genomic_DNA"/>
</dbReference>
<dbReference type="InterPro" id="IPR011990">
    <property type="entry name" value="TPR-like_helical_dom_sf"/>
</dbReference>
<keyword evidence="2 3" id="KW-0802">TPR repeat</keyword>
<keyword evidence="5" id="KW-1185">Reference proteome</keyword>
<dbReference type="SMART" id="SM00028">
    <property type="entry name" value="TPR"/>
    <property type="match status" value="3"/>
</dbReference>
<evidence type="ECO:0000256" key="3">
    <source>
        <dbReference type="PROSITE-ProRule" id="PRU00339"/>
    </source>
</evidence>
<gene>
    <name evidence="4" type="ORF">VHP8226_03440</name>
</gene>
<reference evidence="4" key="1">
    <citation type="submission" date="2021-12" db="EMBL/GenBank/DDBJ databases">
        <authorList>
            <person name="Rodrigo-Torres L."/>
            <person name="Arahal R. D."/>
            <person name="Lucena T."/>
        </authorList>
    </citation>
    <scope>NUCLEOTIDE SEQUENCE</scope>
    <source>
        <strain evidence="4">CECT 8226</strain>
    </source>
</reference>
<proteinExistence type="predicted"/>